<keyword evidence="1" id="KW-0812">Transmembrane</keyword>
<protein>
    <submittedName>
        <fullName evidence="2">Uncharacterized protein</fullName>
    </submittedName>
</protein>
<reference evidence="2 3" key="1">
    <citation type="journal article" date="2016" name="Nat. Commun.">
        <title>Thousands of microbial genomes shed light on interconnected biogeochemical processes in an aquifer system.</title>
        <authorList>
            <person name="Anantharaman K."/>
            <person name="Brown C.T."/>
            <person name="Hug L.A."/>
            <person name="Sharon I."/>
            <person name="Castelle C.J."/>
            <person name="Probst A.J."/>
            <person name="Thomas B.C."/>
            <person name="Singh A."/>
            <person name="Wilkins M.J."/>
            <person name="Karaoz U."/>
            <person name="Brodie E.L."/>
            <person name="Williams K.H."/>
            <person name="Hubbard S.S."/>
            <person name="Banfield J.F."/>
        </authorList>
    </citation>
    <scope>NUCLEOTIDE SEQUENCE [LARGE SCALE GENOMIC DNA]</scope>
</reference>
<dbReference type="EMBL" id="MELI01000045">
    <property type="protein sequence ID" value="OFW34430.1"/>
    <property type="molecule type" value="Genomic_DNA"/>
</dbReference>
<feature type="transmembrane region" description="Helical" evidence="1">
    <location>
        <begin position="90"/>
        <end position="108"/>
    </location>
</feature>
<gene>
    <name evidence="2" type="ORF">A2074_06495</name>
</gene>
<dbReference type="AlphaFoldDB" id="A0A1F2UN61"/>
<evidence type="ECO:0000313" key="3">
    <source>
        <dbReference type="Proteomes" id="UP000178086"/>
    </source>
</evidence>
<sequence>MGNLTKKVKKKKSRKAKAKFTSLVVIATTVAFLNAAAAVYLREIYNIKTLLPSWGLNKQDIVFKFGDLMVLKQDLALKILVDMNLLVTEQIRQIAMLALVGAAVYMIGKKWSERVYLLLFVVGLWGVLYYAFLYAIIKWPTSLLSKDVIALVPMPVIVPVYMPLLLSALTFIAGLFLILRSK</sequence>
<feature type="transmembrane region" description="Helical" evidence="1">
    <location>
        <begin position="157"/>
        <end position="179"/>
    </location>
</feature>
<dbReference type="Proteomes" id="UP000178086">
    <property type="component" value="Unassembled WGS sequence"/>
</dbReference>
<feature type="transmembrane region" description="Helical" evidence="1">
    <location>
        <begin position="115"/>
        <end position="137"/>
    </location>
</feature>
<comment type="caution">
    <text evidence="2">The sequence shown here is derived from an EMBL/GenBank/DDBJ whole genome shotgun (WGS) entry which is preliminary data.</text>
</comment>
<keyword evidence="1" id="KW-0472">Membrane</keyword>
<evidence type="ECO:0000313" key="2">
    <source>
        <dbReference type="EMBL" id="OFW34430.1"/>
    </source>
</evidence>
<keyword evidence="1" id="KW-1133">Transmembrane helix</keyword>
<proteinExistence type="predicted"/>
<name>A0A1F2UN61_9ACTN</name>
<feature type="transmembrane region" description="Helical" evidence="1">
    <location>
        <begin position="20"/>
        <end position="41"/>
    </location>
</feature>
<evidence type="ECO:0000256" key="1">
    <source>
        <dbReference type="SAM" id="Phobius"/>
    </source>
</evidence>
<organism evidence="2 3">
    <name type="scientific">Candidatus Aquicultor primus</name>
    <dbReference type="NCBI Taxonomy" id="1797195"/>
    <lineage>
        <taxon>Bacteria</taxon>
        <taxon>Bacillati</taxon>
        <taxon>Actinomycetota</taxon>
        <taxon>Candidatus Aquicultoria</taxon>
        <taxon>Candidatus Aquicultorales</taxon>
        <taxon>Candidatus Aquicultoraceae</taxon>
        <taxon>Candidatus Aquicultor</taxon>
    </lineage>
</organism>
<accession>A0A1F2UN61</accession>